<dbReference type="Proteomes" id="UP000763641">
    <property type="component" value="Unassembled WGS sequence"/>
</dbReference>
<keyword evidence="3" id="KW-1185">Reference proteome</keyword>
<organism evidence="2 3">
    <name type="scientific">Sphingomonas longa</name>
    <dbReference type="NCBI Taxonomy" id="2778730"/>
    <lineage>
        <taxon>Bacteria</taxon>
        <taxon>Pseudomonadati</taxon>
        <taxon>Pseudomonadota</taxon>
        <taxon>Alphaproteobacteria</taxon>
        <taxon>Sphingomonadales</taxon>
        <taxon>Sphingomonadaceae</taxon>
        <taxon>Sphingomonas</taxon>
    </lineage>
</organism>
<comment type="caution">
    <text evidence="2">The sequence shown here is derived from an EMBL/GenBank/DDBJ whole genome shotgun (WGS) entry which is preliminary data.</text>
</comment>
<proteinExistence type="predicted"/>
<gene>
    <name evidence="2" type="ORF">ILT43_06325</name>
</gene>
<evidence type="ECO:0000256" key="1">
    <source>
        <dbReference type="SAM" id="MobiDB-lite"/>
    </source>
</evidence>
<name>A0ABS2D4Z0_9SPHN</name>
<dbReference type="EMBL" id="JAFEMC010000002">
    <property type="protein sequence ID" value="MBM6575982.1"/>
    <property type="molecule type" value="Genomic_DNA"/>
</dbReference>
<dbReference type="RefSeq" id="WP_204196728.1">
    <property type="nucleotide sequence ID" value="NZ_JAFEMC010000002.1"/>
</dbReference>
<feature type="region of interest" description="Disordered" evidence="1">
    <location>
        <begin position="1"/>
        <end position="46"/>
    </location>
</feature>
<reference evidence="2 3" key="1">
    <citation type="submission" date="2020-12" db="EMBL/GenBank/DDBJ databases">
        <title>Sphingomonas sp.</title>
        <authorList>
            <person name="Kim M.K."/>
        </authorList>
    </citation>
    <scope>NUCLEOTIDE SEQUENCE [LARGE SCALE GENOMIC DNA]</scope>
    <source>
        <strain evidence="2 3">BT552</strain>
    </source>
</reference>
<evidence type="ECO:0000313" key="3">
    <source>
        <dbReference type="Proteomes" id="UP000763641"/>
    </source>
</evidence>
<feature type="compositionally biased region" description="Basic and acidic residues" evidence="1">
    <location>
        <begin position="24"/>
        <end position="46"/>
    </location>
</feature>
<accession>A0ABS2D4Z0</accession>
<evidence type="ECO:0000313" key="2">
    <source>
        <dbReference type="EMBL" id="MBM6575982.1"/>
    </source>
</evidence>
<sequence length="46" mass="5003">MNPTRIPGNEPDPGDMSTEPGTRGPDDQPQRHDLPDDDAEKLGDFA</sequence>
<protein>
    <submittedName>
        <fullName evidence="2">Uncharacterized protein</fullName>
    </submittedName>
</protein>